<dbReference type="EMBL" id="AP004464">
    <property type="protein sequence ID" value="BAD01225.1"/>
    <property type="molecule type" value="Genomic_DNA"/>
</dbReference>
<dbReference type="Proteomes" id="UP000000763">
    <property type="component" value="Chromosome 8"/>
</dbReference>
<protein>
    <submittedName>
        <fullName evidence="3">Os08g0535900 protein</fullName>
    </submittedName>
</protein>
<reference evidence="3 4" key="3">
    <citation type="journal article" date="2005" name="Nature">
        <title>The map-based sequence of the rice genome.</title>
        <authorList>
            <consortium name="International rice genome sequencing project (IRGSP)"/>
            <person name="Matsumoto T."/>
            <person name="Wu J."/>
            <person name="Kanamori H."/>
            <person name="Katayose Y."/>
            <person name="Fujisawa M."/>
            <person name="Namiki N."/>
            <person name="Mizuno H."/>
            <person name="Yamamoto K."/>
            <person name="Antonio B.A."/>
            <person name="Baba T."/>
            <person name="Sakata K."/>
            <person name="Nagamura Y."/>
            <person name="Aoki H."/>
            <person name="Arikawa K."/>
            <person name="Arita K."/>
            <person name="Bito T."/>
            <person name="Chiden Y."/>
            <person name="Fujitsuka N."/>
            <person name="Fukunaka R."/>
            <person name="Hamada M."/>
            <person name="Harada C."/>
            <person name="Hayashi A."/>
            <person name="Hijishita S."/>
            <person name="Honda M."/>
            <person name="Hosokawa S."/>
            <person name="Ichikawa Y."/>
            <person name="Idonuma A."/>
            <person name="Iijima M."/>
            <person name="Ikeda M."/>
            <person name="Ikeno M."/>
            <person name="Ito K."/>
            <person name="Ito S."/>
            <person name="Ito T."/>
            <person name="Ito Y."/>
            <person name="Ito Y."/>
            <person name="Iwabuchi A."/>
            <person name="Kamiya K."/>
            <person name="Karasawa W."/>
            <person name="Kurita K."/>
            <person name="Katagiri S."/>
            <person name="Kikuta A."/>
            <person name="Kobayashi H."/>
            <person name="Kobayashi N."/>
            <person name="Machita K."/>
            <person name="Maehara T."/>
            <person name="Masukawa M."/>
            <person name="Mizubayashi T."/>
            <person name="Mukai Y."/>
            <person name="Nagasaki H."/>
            <person name="Nagata Y."/>
            <person name="Naito S."/>
            <person name="Nakashima M."/>
            <person name="Nakama Y."/>
            <person name="Nakamichi Y."/>
            <person name="Nakamura M."/>
            <person name="Meguro A."/>
            <person name="Negishi M."/>
            <person name="Ohta I."/>
            <person name="Ohta T."/>
            <person name="Okamoto M."/>
            <person name="Ono N."/>
            <person name="Saji S."/>
            <person name="Sakaguchi M."/>
            <person name="Sakai K."/>
            <person name="Shibata M."/>
            <person name="Shimokawa T."/>
            <person name="Song J."/>
            <person name="Takazaki Y."/>
            <person name="Terasawa K."/>
            <person name="Tsugane M."/>
            <person name="Tsuji K."/>
            <person name="Ueda S."/>
            <person name="Waki K."/>
            <person name="Yamagata H."/>
            <person name="Yamamoto M."/>
            <person name="Yamamoto S."/>
            <person name="Yamane H."/>
            <person name="Yoshiki S."/>
            <person name="Yoshihara R."/>
            <person name="Yukawa K."/>
            <person name="Zhong H."/>
            <person name="Yano M."/>
            <person name="Yuan Q."/>
            <person name="Ouyang S."/>
            <person name="Liu J."/>
            <person name="Jones K.M."/>
            <person name="Gansberger K."/>
            <person name="Moffat K."/>
            <person name="Hill J."/>
            <person name="Bera J."/>
            <person name="Fadrosh D."/>
            <person name="Jin S."/>
            <person name="Johri S."/>
            <person name="Kim M."/>
            <person name="Overton L."/>
            <person name="Reardon M."/>
            <person name="Tsitrin T."/>
            <person name="Vuong H."/>
            <person name="Weaver B."/>
            <person name="Ciecko A."/>
            <person name="Tallon L."/>
            <person name="Jackson J."/>
            <person name="Pai G."/>
            <person name="Aken S.V."/>
            <person name="Utterback T."/>
            <person name="Reidmuller S."/>
            <person name="Feldblyum T."/>
            <person name="Hsiao J."/>
            <person name="Zismann V."/>
            <person name="Iobst S."/>
            <person name="de Vazeille A.R."/>
            <person name="Buell C.R."/>
            <person name="Ying K."/>
            <person name="Li Y."/>
            <person name="Lu T."/>
            <person name="Huang Y."/>
            <person name="Zhao Q."/>
            <person name="Feng Q."/>
            <person name="Zhang L."/>
            <person name="Zhu J."/>
            <person name="Weng Q."/>
            <person name="Mu J."/>
            <person name="Lu Y."/>
            <person name="Fan D."/>
            <person name="Liu Y."/>
            <person name="Guan J."/>
            <person name="Zhang Y."/>
            <person name="Yu S."/>
            <person name="Liu X."/>
            <person name="Zhang Y."/>
            <person name="Hong G."/>
            <person name="Han B."/>
            <person name="Choisne N."/>
            <person name="Demange N."/>
            <person name="Orjeda G."/>
            <person name="Samain S."/>
            <person name="Cattolico L."/>
            <person name="Pelletier E."/>
            <person name="Couloux A."/>
            <person name="Segurens B."/>
            <person name="Wincker P."/>
            <person name="D'Hont A."/>
            <person name="Scarpelli C."/>
            <person name="Weissenbach J."/>
            <person name="Salanoubat M."/>
            <person name="Quetier F."/>
            <person name="Yu Y."/>
            <person name="Kim H.R."/>
            <person name="Rambo T."/>
            <person name="Currie J."/>
            <person name="Collura K."/>
            <person name="Luo M."/>
            <person name="Yang T."/>
            <person name="Ammiraju J.S.S."/>
            <person name="Engler F."/>
            <person name="Soderlund C."/>
            <person name="Wing R.A."/>
            <person name="Palmer L.E."/>
            <person name="de la Bastide M."/>
            <person name="Spiegel L."/>
            <person name="Nascimento L."/>
            <person name="Zutavern T."/>
            <person name="O'Shaughnessy A."/>
            <person name="Dike S."/>
            <person name="Dedhia N."/>
            <person name="Preston R."/>
            <person name="Balija V."/>
            <person name="McCombie W.R."/>
            <person name="Chow T."/>
            <person name="Chen H."/>
            <person name="Chung M."/>
            <person name="Chen C."/>
            <person name="Shaw J."/>
            <person name="Wu H."/>
            <person name="Hsiao K."/>
            <person name="Chao Y."/>
            <person name="Chu M."/>
            <person name="Cheng C."/>
            <person name="Hour A."/>
            <person name="Lee P."/>
            <person name="Lin S."/>
            <person name="Lin Y."/>
            <person name="Liou J."/>
            <person name="Liu S."/>
            <person name="Hsing Y."/>
            <person name="Raghuvanshi S."/>
            <person name="Mohanty A."/>
            <person name="Bharti A.K."/>
            <person name="Gaur A."/>
            <person name="Gupta V."/>
            <person name="Kumar D."/>
            <person name="Ravi V."/>
            <person name="Vij S."/>
            <person name="Kapur A."/>
            <person name="Khurana P."/>
            <person name="Khurana P."/>
            <person name="Khurana J.P."/>
            <person name="Tyagi A.K."/>
            <person name="Gaikwad K."/>
            <person name="Singh A."/>
            <person name="Dalal V."/>
            <person name="Srivastava S."/>
            <person name="Dixit A."/>
            <person name="Pal A.K."/>
            <person name="Ghazi I.A."/>
            <person name="Yadav M."/>
            <person name="Pandit A."/>
            <person name="Bhargava A."/>
            <person name="Sureshbabu K."/>
            <person name="Batra K."/>
            <person name="Sharma T.R."/>
            <person name="Mohapatra T."/>
            <person name="Singh N.K."/>
            <person name="Messing J."/>
            <person name="Nelson A.B."/>
            <person name="Fuks G."/>
            <person name="Kavchok S."/>
            <person name="Keizer G."/>
            <person name="Linton E."/>
            <person name="Llaca V."/>
            <person name="Song R."/>
            <person name="Tanyolac B."/>
            <person name="Young S."/>
            <person name="Ho-Il K."/>
            <person name="Hahn J.H."/>
            <person name="Sangsakoo G."/>
            <person name="Vanavichit A."/>
            <person name="de Mattos Luiz.A.T."/>
            <person name="Zimmer P.D."/>
            <person name="Malone G."/>
            <person name="Dellagostin O."/>
            <person name="de Oliveira A.C."/>
            <person name="Bevan M."/>
            <person name="Bancroft I."/>
            <person name="Minx P."/>
            <person name="Cordum H."/>
            <person name="Wilson R."/>
            <person name="Cheng Z."/>
            <person name="Jin W."/>
            <person name="Jiang J."/>
            <person name="Leong S.A."/>
            <person name="Iwama H."/>
            <person name="Gojobori T."/>
            <person name="Itoh T."/>
            <person name="Niimura Y."/>
            <person name="Fujii Y."/>
            <person name="Habara T."/>
            <person name="Sakai H."/>
            <person name="Sato Y."/>
            <person name="Wilson G."/>
            <person name="Kumar K."/>
            <person name="McCouch S."/>
            <person name="Juretic N."/>
            <person name="Hoen D."/>
            <person name="Wright S."/>
            <person name="Bruskiewich R."/>
            <person name="Bureau T."/>
            <person name="Miyao A."/>
            <person name="Hirochika H."/>
            <person name="Nishikawa T."/>
            <person name="Kadowaki K."/>
            <person name="Sugiura M."/>
            <person name="Burr B."/>
            <person name="Sasaki T."/>
        </authorList>
    </citation>
    <scope>NUCLEOTIDE SEQUENCE [LARGE SCALE GENOMIC DNA]</scope>
    <source>
        <strain evidence="4">cv. Nipponbare</strain>
    </source>
</reference>
<gene>
    <name evidence="3" type="ordered locus">Os08g0535900</name>
    <name evidence="2" type="ORF">OSJNBa0033D24.26</name>
    <name evidence="1" type="ORF">P0665C04.7</name>
</gene>
<evidence type="ECO:0000313" key="2">
    <source>
        <dbReference type="EMBL" id="BAD13110.1"/>
    </source>
</evidence>
<accession>Q0J442</accession>
<dbReference type="Gramene" id="Os08t0535900-01">
    <property type="protein sequence ID" value="Os08t0535900-01"/>
    <property type="gene ID" value="Os08g0535900"/>
</dbReference>
<reference evidence="2" key="2">
    <citation type="submission" date="2002-06" db="EMBL/GenBank/DDBJ databases">
        <title>Oryza sativa nipponbare(GA3) genomic DNA, chromosome 8, BAC clone:OSJNBa0033D24.</title>
        <authorList>
            <person name="Sasaki T."/>
            <person name="Matsumoto T."/>
            <person name="Katayose Y."/>
        </authorList>
    </citation>
    <scope>NUCLEOTIDE SEQUENCE</scope>
</reference>
<sequence>MATATGRARRRPASFASRRCQASSATGCRCCSSEISGTLPILQPQPSNPAEIVHTNQKKKYVSFIDLRTFQL</sequence>
<dbReference type="EMBL" id="AP008214">
    <property type="protein sequence ID" value="BAF24273.1"/>
    <property type="molecule type" value="Genomic_DNA"/>
</dbReference>
<reference evidence="1" key="1">
    <citation type="submission" date="2001-12" db="EMBL/GenBank/DDBJ databases">
        <title>Oryza sativa nipponbare(GA3) genomic DNA, chromosome 8, PAC clone:P0665C04.</title>
        <authorList>
            <person name="Sasaki T."/>
            <person name="Matsumoto T."/>
            <person name="Yamamoto K."/>
        </authorList>
    </citation>
    <scope>NUCLEOTIDE SEQUENCE</scope>
</reference>
<dbReference type="AlphaFoldDB" id="Q0J442"/>
<dbReference type="KEGG" id="dosa:Os08g0535900"/>
<evidence type="ECO:0000313" key="3">
    <source>
        <dbReference type="EMBL" id="BAF24273.1"/>
    </source>
</evidence>
<organism evidence="3 4">
    <name type="scientific">Oryza sativa subsp. japonica</name>
    <name type="common">Rice</name>
    <dbReference type="NCBI Taxonomy" id="39947"/>
    <lineage>
        <taxon>Eukaryota</taxon>
        <taxon>Viridiplantae</taxon>
        <taxon>Streptophyta</taxon>
        <taxon>Embryophyta</taxon>
        <taxon>Tracheophyta</taxon>
        <taxon>Spermatophyta</taxon>
        <taxon>Magnoliopsida</taxon>
        <taxon>Liliopsida</taxon>
        <taxon>Poales</taxon>
        <taxon>Poaceae</taxon>
        <taxon>BOP clade</taxon>
        <taxon>Oryzoideae</taxon>
        <taxon>Oryzeae</taxon>
        <taxon>Oryzinae</taxon>
        <taxon>Oryza</taxon>
        <taxon>Oryza sativa</taxon>
    </lineage>
</organism>
<reference evidence="3" key="4">
    <citation type="journal article" date="2006" name="Nucleic Acids Res.">
        <title>The Rice Annotation Project Database (RAP-DB): hub for Oryza sativa ssp. japonica genome information.</title>
        <authorList>
            <person name="Ohyanagi H."/>
            <person name="Tanaka T."/>
            <person name="Sakai H."/>
            <person name="Shigemoto Y."/>
            <person name="Yamaguchi K."/>
            <person name="Habara T."/>
            <person name="Fujii Y."/>
            <person name="Antonio B.A."/>
            <person name="Nagamura Y."/>
            <person name="Imanishi T."/>
            <person name="Ikeo K."/>
            <person name="Itoh T."/>
            <person name="Gojobori T."/>
            <person name="Sasaki T."/>
        </authorList>
    </citation>
    <scope>NUCLEOTIDE SEQUENCE</scope>
</reference>
<proteinExistence type="predicted"/>
<reference evidence="3" key="8">
    <citation type="submission" date="2012-08" db="EMBL/GenBank/DDBJ databases">
        <title>Oryza sativa nipponbare(GA3) genomic DNA, chromosome 8.</title>
        <authorList>
            <consortium name="IRGSP(International Rice Genome Sequencing Project)"/>
        </authorList>
    </citation>
    <scope>NUCLEOTIDE SEQUENCE</scope>
</reference>
<reference evidence="4" key="7">
    <citation type="journal article" date="2008" name="Nucleic Acids Res.">
        <title>The rice annotation project database (RAP-DB): 2008 update.</title>
        <authorList>
            <consortium name="The rice annotation project (RAP)"/>
        </authorList>
    </citation>
    <scope>GENOME REANNOTATION</scope>
    <source>
        <strain evidence="4">cv. Nipponbare</strain>
    </source>
</reference>
<name>Q0J442_ORYSJ</name>
<evidence type="ECO:0000313" key="1">
    <source>
        <dbReference type="EMBL" id="BAD01225.1"/>
    </source>
</evidence>
<reference evidence="3" key="6">
    <citation type="journal article" date="2008" name="Nucleic Acids Res.">
        <title>The Rice Annotation Project Database (RAP-DB): 2008 update.</title>
        <authorList>
            <consortium name="The Rice Annotation Project (RAP)"/>
            <person name="Tanaka T."/>
            <person name="Antonio B.A."/>
            <person name="Kikuchi S."/>
            <person name="Matsumoto T."/>
            <person name="Nagamura Y."/>
            <person name="Numa H."/>
            <person name="Sakai H."/>
            <person name="Wu J."/>
            <person name="Itoh T."/>
            <person name="Sasaki T."/>
            <person name="Aono R."/>
            <person name="Fujii Y."/>
            <person name="Habara T."/>
            <person name="Harada E."/>
            <person name="Kanno M."/>
            <person name="Kawahara Y."/>
            <person name="Kawashima H."/>
            <person name="Kubooka H."/>
            <person name="Matsuya A."/>
            <person name="Nakaoka H."/>
            <person name="Saichi N."/>
            <person name="Sanbonmatsu R."/>
            <person name="Sato Y."/>
            <person name="Shinso Y."/>
            <person name="Suzuki M."/>
            <person name="Takeda J."/>
            <person name="Tanino M."/>
            <person name="Todokoro F."/>
            <person name="Yamaguchi K."/>
            <person name="Yamamoto N."/>
            <person name="Yamasaki C."/>
            <person name="Imanishi T."/>
            <person name="Okido T."/>
            <person name="Tada M."/>
            <person name="Ikeo K."/>
            <person name="Tateno Y."/>
            <person name="Gojobori T."/>
            <person name="Lin Y.C."/>
            <person name="Wei F.J."/>
            <person name="Hsing Y.I."/>
            <person name="Zhao Q."/>
            <person name="Han B."/>
            <person name="Kramer M.R."/>
            <person name="McCombie R.W."/>
            <person name="Lonsdale D."/>
            <person name="O'Donovan C.C."/>
            <person name="Whitfield E.J."/>
            <person name="Apweiler R."/>
            <person name="Koyanagi K.O."/>
            <person name="Khurana J.P."/>
            <person name="Raghuvanshi S."/>
            <person name="Singh N.K."/>
            <person name="Tyagi A.K."/>
            <person name="Haberer G."/>
            <person name="Fujisawa M."/>
            <person name="Hosokawa S."/>
            <person name="Ito Y."/>
            <person name="Ikawa H."/>
            <person name="Shibata M."/>
            <person name="Yamamoto M."/>
            <person name="Bruskiewich R.M."/>
            <person name="Hoen D.R."/>
            <person name="Bureau TE."/>
            <person name="Namiki N."/>
            <person name="Ohyanagi H."/>
            <person name="Sakai Y."/>
            <person name="Nobushima S."/>
            <person name="Sakata K."/>
            <person name="Barrero R.A."/>
            <person name="Sato Y."/>
            <person name="Souvorov A."/>
            <person name="Smith-White B."/>
            <person name="Tatusova T."/>
            <person name="An S."/>
            <person name="An G."/>
            <person name="OOta S."/>
            <person name="Fuks G."/>
            <person name="Messing J."/>
            <person name="Christie K.R."/>
            <person name="Lieberherr D."/>
            <person name="Kim H."/>
            <person name="Zuccolo A."/>
            <person name="Wing R.A."/>
            <person name="Nobuta K."/>
            <person name="Green P.J."/>
            <person name="Lu C."/>
            <person name="Meyers BC."/>
            <person name="Chaparro C."/>
            <person name="Piegu B."/>
            <person name="Panaud O."/>
            <person name="Echeverria M."/>
        </authorList>
    </citation>
    <scope>NUCLEOTIDE SEQUENCE</scope>
</reference>
<reference evidence="3" key="5">
    <citation type="journal article" date="2007" name="Genome Res.">
        <title>Curated Genome Annotation of Oryza sativa ssp. japonica and Comparative Genome Analysis with Arabidopsis thaliana.</title>
        <authorList>
            <consortium name="The Rice Annotation Project (RAP)"/>
            <person name="Itoh T."/>
            <person name="Tanaka T."/>
            <person name="Barrero R.A."/>
            <person name="Yamasaki C."/>
            <person name="Fujii Y."/>
            <person name="Hilton P.B."/>
            <person name="Antonio B.A."/>
            <person name="Aono H."/>
            <person name="Apweiler R."/>
            <person name="Bruskiewich R."/>
            <person name="Bureau T."/>
            <person name="Burr F."/>
            <person name="Costa de Oliveira A."/>
            <person name="Fuks G."/>
            <person name="Habara T."/>
            <person name="Haberer G."/>
            <person name="Han B."/>
            <person name="Harada E."/>
            <person name="Hiraki A.T."/>
            <person name="Hirochika H."/>
            <person name="Hoen D."/>
            <person name="Hokari H."/>
            <person name="Hosokawa S."/>
            <person name="Hsing Y."/>
            <person name="Ikawa H."/>
            <person name="Ikeo K."/>
            <person name="Imanishi T."/>
            <person name="Ito Y."/>
            <person name="Jaiswal P."/>
            <person name="Kanno M."/>
            <person name="Kawahara Y."/>
            <person name="Kawamura T."/>
            <person name="Kawashima H."/>
            <person name="Khurana J.P."/>
            <person name="Kikuchi S."/>
            <person name="Komatsu S."/>
            <person name="Koyanagi K.O."/>
            <person name="Kubooka H."/>
            <person name="Lieberherr D."/>
            <person name="Lin Y.C."/>
            <person name="Lonsdale D."/>
            <person name="Matsumoto T."/>
            <person name="Matsuya A."/>
            <person name="McCombie W.R."/>
            <person name="Messing J."/>
            <person name="Miyao A."/>
            <person name="Mulder N."/>
            <person name="Nagamura Y."/>
            <person name="Nam J."/>
            <person name="Namiki N."/>
            <person name="Numa H."/>
            <person name="Nurimoto S."/>
            <person name="O'donovan C."/>
            <person name="Ohyanagi H."/>
            <person name="Okido T."/>
            <person name="Oota S."/>
            <person name="Osato N."/>
            <person name="Palmer L.E."/>
            <person name="Quetier F."/>
            <person name="Raghuvanshi S."/>
            <person name="Saichi N."/>
            <person name="Sakai H."/>
            <person name="Sakai Y."/>
            <person name="Sakata K."/>
            <person name="Sakurai T."/>
            <person name="Sato F."/>
            <person name="Sato Y."/>
            <person name="Schoof H."/>
            <person name="Seki M."/>
            <person name="Shibata M."/>
            <person name="Shimizu Y."/>
            <person name="Shinozaki K."/>
            <person name="Shinso Y."/>
            <person name="Singh N.K."/>
            <person name="Smith-White B."/>
            <person name="Takeda J."/>
            <person name="Tanino M."/>
            <person name="Tatusova T."/>
            <person name="Thongjuea S."/>
            <person name="Todokoro F."/>
            <person name="Tsugane M."/>
            <person name="Tyagi A.K."/>
            <person name="Vanavichit A."/>
            <person name="Wang A."/>
            <person name="Wing R.A."/>
            <person name="Yamaguchi K."/>
            <person name="Yamamoto M."/>
            <person name="Yamamoto N."/>
            <person name="Yu Y."/>
            <person name="Zhang H."/>
            <person name="Zhao Q."/>
            <person name="Higo K."/>
            <person name="Burr B."/>
            <person name="Gojobori T."/>
            <person name="Sasaki T."/>
        </authorList>
    </citation>
    <scope>NUCLEOTIDE SEQUENCE</scope>
</reference>
<evidence type="ECO:0000313" key="4">
    <source>
        <dbReference type="Proteomes" id="UP000000763"/>
    </source>
</evidence>
<reference evidence="3" key="9">
    <citation type="submission" date="2012-08" db="EMBL/GenBank/DDBJ databases">
        <title>The Second Rice Annotation Project Meeting (RAP2).</title>
        <authorList>
            <consortium name="The Rice Annotation Project (RAP)"/>
        </authorList>
    </citation>
    <scope>NUCLEOTIDE SEQUENCE</scope>
</reference>
<dbReference type="EMBL" id="AP005439">
    <property type="protein sequence ID" value="BAD13110.1"/>
    <property type="molecule type" value="Genomic_DNA"/>
</dbReference>